<dbReference type="Pfam" id="PF07690">
    <property type="entry name" value="MFS_1"/>
    <property type="match status" value="1"/>
</dbReference>
<dbReference type="GO" id="GO:0005886">
    <property type="term" value="C:plasma membrane"/>
    <property type="evidence" value="ECO:0007669"/>
    <property type="project" value="UniProtKB-SubCell"/>
</dbReference>
<feature type="transmembrane region" description="Helical" evidence="5">
    <location>
        <begin position="84"/>
        <end position="102"/>
    </location>
</feature>
<protein>
    <submittedName>
        <fullName evidence="6">Predicted arabinose efflux permease, MFS family</fullName>
    </submittedName>
</protein>
<dbReference type="InterPro" id="IPR011701">
    <property type="entry name" value="MFS"/>
</dbReference>
<feature type="transmembrane region" description="Helical" evidence="5">
    <location>
        <begin position="262"/>
        <end position="281"/>
    </location>
</feature>
<sequence length="341" mass="38415">MPQQPKNFSDKGGIGMSITRNIKTYYIYSIFSDLLILGPILVLFLTAKGLSFTEIMLLQSVAAISVVIFEVPTGAFADKFGRKISILIGAILWAVSLSIYIIGNEFPVFVLAEITFSLGATLKSGADTALIYDSLKSIGREKEFQSIEGYARSLSLYAQAIGSIIAGFVYKVNIFLPFYISIGFMLIAAITTLNFIEPSIEGKEGKYGNNYFKQIKESGIYIARHEKIKAIMMFSMIFFIFYRAGFWFFQPYMESVEIPVEYFGIIFFIFNIVAVITSKRCHLIMEKTKSRTLSFMAFLIIVSFVLLGIIRIWIGVLAILLQQMARGLYRPVTTKYTSLQD</sequence>
<gene>
    <name evidence="6" type="ORF">SAMN02745135_02637</name>
</gene>
<dbReference type="EMBL" id="FQXO01000151">
    <property type="protein sequence ID" value="SHH91022.1"/>
    <property type="molecule type" value="Genomic_DNA"/>
</dbReference>
<evidence type="ECO:0000256" key="1">
    <source>
        <dbReference type="ARBA" id="ARBA00004651"/>
    </source>
</evidence>
<keyword evidence="7" id="KW-1185">Reference proteome</keyword>
<name>A0A1M5WUD5_9FIRM</name>
<feature type="transmembrane region" description="Helical" evidence="5">
    <location>
        <begin position="230"/>
        <end position="250"/>
    </location>
</feature>
<reference evidence="7" key="1">
    <citation type="submission" date="2016-11" db="EMBL/GenBank/DDBJ databases">
        <authorList>
            <person name="Varghese N."/>
            <person name="Submissions S."/>
        </authorList>
    </citation>
    <scope>NUCLEOTIDE SEQUENCE [LARGE SCALE GENOMIC DNA]</scope>
    <source>
        <strain evidence="7">DSM 13643</strain>
    </source>
</reference>
<dbReference type="InterPro" id="IPR036259">
    <property type="entry name" value="MFS_trans_sf"/>
</dbReference>
<dbReference type="InterPro" id="IPR005829">
    <property type="entry name" value="Sugar_transporter_CS"/>
</dbReference>
<evidence type="ECO:0000313" key="6">
    <source>
        <dbReference type="EMBL" id="SHH91022.1"/>
    </source>
</evidence>
<dbReference type="PANTHER" id="PTHR23530:SF1">
    <property type="entry name" value="PERMEASE, MAJOR FACILITATOR SUPERFAMILY-RELATED"/>
    <property type="match status" value="1"/>
</dbReference>
<dbReference type="InterPro" id="IPR053160">
    <property type="entry name" value="MFS_DHA3_Transporter"/>
</dbReference>
<keyword evidence="3 5" id="KW-1133">Transmembrane helix</keyword>
<feature type="transmembrane region" description="Helical" evidence="5">
    <location>
        <begin position="176"/>
        <end position="196"/>
    </location>
</feature>
<evidence type="ECO:0000313" key="7">
    <source>
        <dbReference type="Proteomes" id="UP000183967"/>
    </source>
</evidence>
<keyword evidence="2 5" id="KW-0812">Transmembrane</keyword>
<keyword evidence="4 5" id="KW-0472">Membrane</keyword>
<dbReference type="GO" id="GO:0022857">
    <property type="term" value="F:transmembrane transporter activity"/>
    <property type="evidence" value="ECO:0007669"/>
    <property type="project" value="InterPro"/>
</dbReference>
<evidence type="ECO:0000256" key="3">
    <source>
        <dbReference type="ARBA" id="ARBA00022989"/>
    </source>
</evidence>
<evidence type="ECO:0000256" key="5">
    <source>
        <dbReference type="SAM" id="Phobius"/>
    </source>
</evidence>
<dbReference type="PANTHER" id="PTHR23530">
    <property type="entry name" value="TRANSPORT PROTEIN-RELATED"/>
    <property type="match status" value="1"/>
</dbReference>
<evidence type="ECO:0000256" key="2">
    <source>
        <dbReference type="ARBA" id="ARBA00022692"/>
    </source>
</evidence>
<evidence type="ECO:0000256" key="4">
    <source>
        <dbReference type="ARBA" id="ARBA00023136"/>
    </source>
</evidence>
<dbReference type="Gene3D" id="1.20.1250.20">
    <property type="entry name" value="MFS general substrate transporter like domains"/>
    <property type="match status" value="1"/>
</dbReference>
<feature type="transmembrane region" description="Helical" evidence="5">
    <location>
        <begin position="57"/>
        <end position="77"/>
    </location>
</feature>
<proteinExistence type="predicted"/>
<dbReference type="AlphaFoldDB" id="A0A1M5WUD5"/>
<dbReference type="PROSITE" id="PS00216">
    <property type="entry name" value="SUGAR_TRANSPORT_1"/>
    <property type="match status" value="1"/>
</dbReference>
<comment type="subcellular location">
    <subcellularLocation>
        <location evidence="1">Cell membrane</location>
        <topology evidence="1">Multi-pass membrane protein</topology>
    </subcellularLocation>
</comment>
<dbReference type="Proteomes" id="UP000183967">
    <property type="component" value="Unassembled WGS sequence"/>
</dbReference>
<dbReference type="SUPFAM" id="SSF103473">
    <property type="entry name" value="MFS general substrate transporter"/>
    <property type="match status" value="1"/>
</dbReference>
<feature type="transmembrane region" description="Helical" evidence="5">
    <location>
        <begin position="293"/>
        <end position="321"/>
    </location>
</feature>
<accession>A0A1M5WUD5</accession>
<feature type="transmembrane region" description="Helical" evidence="5">
    <location>
        <begin position="25"/>
        <end position="45"/>
    </location>
</feature>
<organism evidence="6 7">
    <name type="scientific">Caloranaerobacter azorensis DSM 13643</name>
    <dbReference type="NCBI Taxonomy" id="1121264"/>
    <lineage>
        <taxon>Bacteria</taxon>
        <taxon>Bacillati</taxon>
        <taxon>Bacillota</taxon>
        <taxon>Tissierellia</taxon>
        <taxon>Tissierellales</taxon>
        <taxon>Thermohalobacteraceae</taxon>
        <taxon>Caloranaerobacter</taxon>
    </lineage>
</organism>